<feature type="transmembrane region" description="Helical" evidence="3">
    <location>
        <begin position="119"/>
        <end position="138"/>
    </location>
</feature>
<organism evidence="5">
    <name type="scientific">Chaetomium thermophilum (strain DSM 1495 / CBS 144.50 / IMI 039719)</name>
    <name type="common">Thermochaetoides thermophila</name>
    <dbReference type="NCBI Taxonomy" id="759272"/>
    <lineage>
        <taxon>Eukaryota</taxon>
        <taxon>Fungi</taxon>
        <taxon>Dikarya</taxon>
        <taxon>Ascomycota</taxon>
        <taxon>Pezizomycotina</taxon>
        <taxon>Sordariomycetes</taxon>
        <taxon>Sordariomycetidae</taxon>
        <taxon>Sordariales</taxon>
        <taxon>Chaetomiaceae</taxon>
        <taxon>Thermochaetoides</taxon>
    </lineage>
</organism>
<dbReference type="CDD" id="cd00448">
    <property type="entry name" value="YjgF_YER057c_UK114_family"/>
    <property type="match status" value="1"/>
</dbReference>
<dbReference type="AlphaFoldDB" id="G0SET0"/>
<dbReference type="Proteomes" id="UP000008066">
    <property type="component" value="Unassembled WGS sequence"/>
</dbReference>
<evidence type="ECO:0000256" key="1">
    <source>
        <dbReference type="ARBA" id="ARBA00010552"/>
    </source>
</evidence>
<sequence length="264" mass="29713">MSATPVYTKNAAPPAGPYSQAIKTPTAIYCSGQIPCDPEGNLIEGTIQEKTRQCINNLKAVLEEAGSSLEKVVKVNVFLADMGDFASMNEEYAKWFTHKPARSCVAVKQLPKGFIENPITFITTPLYFISFLISLALVDLRNTARRAHYHGEQNPPRVPSWLHRAIFYQPSRSTTTDRNSSGVSPGQRLKDEAPARKRRVTRGGLDDDYYHSHQRKLLRMEAEEAFEMRRWVMIGLIVISLGLMWMSWKLVSWGLGAVKALLRS</sequence>
<dbReference type="EMBL" id="GL988046">
    <property type="protein sequence ID" value="EGS17946.1"/>
    <property type="molecule type" value="Genomic_DNA"/>
</dbReference>
<dbReference type="KEGG" id="cthr:CTHT_0059590"/>
<comment type="similarity">
    <text evidence="1">Belongs to the RutC family.</text>
</comment>
<evidence type="ECO:0000313" key="4">
    <source>
        <dbReference type="EMBL" id="EGS17946.1"/>
    </source>
</evidence>
<dbReference type="OrthoDB" id="309640at2759"/>
<reference evidence="4 5" key="1">
    <citation type="journal article" date="2011" name="Cell">
        <title>Insight into structure and assembly of the nuclear pore complex by utilizing the genome of a eukaryotic thermophile.</title>
        <authorList>
            <person name="Amlacher S."/>
            <person name="Sarges P."/>
            <person name="Flemming D."/>
            <person name="van Noort V."/>
            <person name="Kunze R."/>
            <person name="Devos D.P."/>
            <person name="Arumugam M."/>
            <person name="Bork P."/>
            <person name="Hurt E."/>
        </authorList>
    </citation>
    <scope>NUCLEOTIDE SEQUENCE [LARGE SCALE GENOMIC DNA]</scope>
    <source>
        <strain evidence="5">DSM 1495 / CBS 144.50 / IMI 039719</strain>
    </source>
</reference>
<evidence type="ECO:0000256" key="2">
    <source>
        <dbReference type="SAM" id="MobiDB-lite"/>
    </source>
</evidence>
<dbReference type="Pfam" id="PF01042">
    <property type="entry name" value="Ribonuc_L-PSP"/>
    <property type="match status" value="1"/>
</dbReference>
<dbReference type="eggNOG" id="KOG2317">
    <property type="taxonomic scope" value="Eukaryota"/>
</dbReference>
<accession>G0SET0</accession>
<dbReference type="PANTHER" id="PTHR11803:SF58">
    <property type="entry name" value="PROTEIN HMF1-RELATED"/>
    <property type="match status" value="1"/>
</dbReference>
<dbReference type="STRING" id="759272.G0SET0"/>
<evidence type="ECO:0000256" key="3">
    <source>
        <dbReference type="SAM" id="Phobius"/>
    </source>
</evidence>
<dbReference type="Gene3D" id="3.30.1330.40">
    <property type="entry name" value="RutC-like"/>
    <property type="match status" value="1"/>
</dbReference>
<dbReference type="PANTHER" id="PTHR11803">
    <property type="entry name" value="2-IMINOBUTANOATE/2-IMINOPROPANOATE DEAMINASE RIDA"/>
    <property type="match status" value="1"/>
</dbReference>
<feature type="transmembrane region" description="Helical" evidence="3">
    <location>
        <begin position="231"/>
        <end position="248"/>
    </location>
</feature>
<dbReference type="NCBIfam" id="TIGR00004">
    <property type="entry name" value="Rid family detoxifying hydrolase"/>
    <property type="match status" value="1"/>
</dbReference>
<dbReference type="GO" id="GO:0019239">
    <property type="term" value="F:deaminase activity"/>
    <property type="evidence" value="ECO:0007669"/>
    <property type="project" value="TreeGrafter"/>
</dbReference>
<dbReference type="SUPFAM" id="SSF55298">
    <property type="entry name" value="YjgF-like"/>
    <property type="match status" value="1"/>
</dbReference>
<dbReference type="InterPro" id="IPR035959">
    <property type="entry name" value="RutC-like_sf"/>
</dbReference>
<dbReference type="InterPro" id="IPR006175">
    <property type="entry name" value="YjgF/YER057c/UK114"/>
</dbReference>
<dbReference type="InterPro" id="IPR006056">
    <property type="entry name" value="RidA"/>
</dbReference>
<protein>
    <submittedName>
        <fullName evidence="4">Uncharacterized protein</fullName>
    </submittedName>
</protein>
<dbReference type="GO" id="GO:0005739">
    <property type="term" value="C:mitochondrion"/>
    <property type="evidence" value="ECO:0007669"/>
    <property type="project" value="TreeGrafter"/>
</dbReference>
<keyword evidence="3" id="KW-0812">Transmembrane</keyword>
<feature type="compositionally biased region" description="Polar residues" evidence="2">
    <location>
        <begin position="172"/>
        <end position="184"/>
    </location>
</feature>
<dbReference type="HOGENOM" id="CLU_1053759_0_0_1"/>
<keyword evidence="5" id="KW-1185">Reference proteome</keyword>
<dbReference type="GeneID" id="18259997"/>
<evidence type="ECO:0000313" key="5">
    <source>
        <dbReference type="Proteomes" id="UP000008066"/>
    </source>
</evidence>
<keyword evidence="3" id="KW-0472">Membrane</keyword>
<dbReference type="RefSeq" id="XP_006696277.1">
    <property type="nucleotide sequence ID" value="XM_006696214.1"/>
</dbReference>
<proteinExistence type="inferred from homology"/>
<keyword evidence="3" id="KW-1133">Transmembrane helix</keyword>
<gene>
    <name evidence="4" type="ORF">CTHT_0059590</name>
</gene>
<dbReference type="FunFam" id="3.30.1330.40:FF:000001">
    <property type="entry name" value="L-PSP family endoribonuclease"/>
    <property type="match status" value="1"/>
</dbReference>
<name>G0SET0_CHATD</name>
<dbReference type="GO" id="GO:0005829">
    <property type="term" value="C:cytosol"/>
    <property type="evidence" value="ECO:0007669"/>
    <property type="project" value="TreeGrafter"/>
</dbReference>
<feature type="region of interest" description="Disordered" evidence="2">
    <location>
        <begin position="172"/>
        <end position="197"/>
    </location>
</feature>